<proteinExistence type="predicted"/>
<feature type="transmembrane region" description="Helical" evidence="1">
    <location>
        <begin position="94"/>
        <end position="113"/>
    </location>
</feature>
<reference evidence="3" key="1">
    <citation type="submission" date="2023-07" db="EMBL/GenBank/DDBJ databases">
        <title>A chromosome-level genome assembly of Lolium multiflorum.</title>
        <authorList>
            <person name="Chen Y."/>
            <person name="Copetti D."/>
            <person name="Kolliker R."/>
            <person name="Studer B."/>
        </authorList>
    </citation>
    <scope>NUCLEOTIDE SEQUENCE</scope>
    <source>
        <strain evidence="3">02402/16</strain>
        <tissue evidence="3">Leaf</tissue>
    </source>
</reference>
<feature type="transmembrane region" description="Helical" evidence="1">
    <location>
        <begin position="18"/>
        <end position="40"/>
    </location>
</feature>
<keyword evidence="1" id="KW-0472">Membrane</keyword>
<keyword evidence="1" id="KW-0812">Transmembrane</keyword>
<name>A0AAD8SCL2_LOLMU</name>
<evidence type="ECO:0000313" key="3">
    <source>
        <dbReference type="EMBL" id="KAK1648480.1"/>
    </source>
</evidence>
<feature type="transmembrane region" description="Helical" evidence="1">
    <location>
        <begin position="60"/>
        <end position="82"/>
    </location>
</feature>
<keyword evidence="4" id="KW-1185">Reference proteome</keyword>
<gene>
    <name evidence="3" type="ORF">QYE76_066285</name>
</gene>
<accession>A0AAD8SCL2</accession>
<dbReference type="Pfam" id="PF24095">
    <property type="entry name" value="DUF7378"/>
    <property type="match status" value="1"/>
</dbReference>
<evidence type="ECO:0000313" key="4">
    <source>
        <dbReference type="Proteomes" id="UP001231189"/>
    </source>
</evidence>
<sequence>MELTIEEAYPSRDRHKQWVVAVGLLCFIACGSFGLGIAAFRRPPPYPPVRHLPWQMAMFILWAVYVGLAAVIHCYIHIFLPLTPVTVEKSFRHFGFYFNMVLLGILAILSLTVINHVGYTIACICINAIFLAGLLVFWRWIARKYRQVDLP</sequence>
<comment type="caution">
    <text evidence="3">The sequence shown here is derived from an EMBL/GenBank/DDBJ whole genome shotgun (WGS) entry which is preliminary data.</text>
</comment>
<dbReference type="EMBL" id="JAUUTY010000004">
    <property type="protein sequence ID" value="KAK1648480.1"/>
    <property type="molecule type" value="Genomic_DNA"/>
</dbReference>
<keyword evidence="1" id="KW-1133">Transmembrane helix</keyword>
<protein>
    <recommendedName>
        <fullName evidence="2">DUF7378 domain-containing protein</fullName>
    </recommendedName>
</protein>
<organism evidence="3 4">
    <name type="scientific">Lolium multiflorum</name>
    <name type="common">Italian ryegrass</name>
    <name type="synonym">Lolium perenne subsp. multiflorum</name>
    <dbReference type="NCBI Taxonomy" id="4521"/>
    <lineage>
        <taxon>Eukaryota</taxon>
        <taxon>Viridiplantae</taxon>
        <taxon>Streptophyta</taxon>
        <taxon>Embryophyta</taxon>
        <taxon>Tracheophyta</taxon>
        <taxon>Spermatophyta</taxon>
        <taxon>Magnoliopsida</taxon>
        <taxon>Liliopsida</taxon>
        <taxon>Poales</taxon>
        <taxon>Poaceae</taxon>
        <taxon>BOP clade</taxon>
        <taxon>Pooideae</taxon>
        <taxon>Poodae</taxon>
        <taxon>Poeae</taxon>
        <taxon>Poeae Chloroplast Group 2 (Poeae type)</taxon>
        <taxon>Loliodinae</taxon>
        <taxon>Loliinae</taxon>
        <taxon>Lolium</taxon>
    </lineage>
</organism>
<evidence type="ECO:0000259" key="2">
    <source>
        <dbReference type="Pfam" id="PF24095"/>
    </source>
</evidence>
<feature type="domain" description="DUF7378" evidence="2">
    <location>
        <begin position="4"/>
        <end position="147"/>
    </location>
</feature>
<dbReference type="AlphaFoldDB" id="A0AAD8SCL2"/>
<evidence type="ECO:0000256" key="1">
    <source>
        <dbReference type="SAM" id="Phobius"/>
    </source>
</evidence>
<dbReference type="Proteomes" id="UP001231189">
    <property type="component" value="Unassembled WGS sequence"/>
</dbReference>
<dbReference type="InterPro" id="IPR055802">
    <property type="entry name" value="DUF7378"/>
</dbReference>
<feature type="transmembrane region" description="Helical" evidence="1">
    <location>
        <begin position="119"/>
        <end position="141"/>
    </location>
</feature>